<reference evidence="2 3" key="1">
    <citation type="submission" date="2018-09" db="EMBL/GenBank/DDBJ databases">
        <title>Phylogeny of the Shewanellaceae, and recommendation for two new genera, Pseudoshewanella and Parashewanella.</title>
        <authorList>
            <person name="Wang G."/>
        </authorList>
    </citation>
    <scope>NUCLEOTIDE SEQUENCE [LARGE SCALE GENOMIC DNA]</scope>
    <source>
        <strain evidence="2 3">C51</strain>
    </source>
</reference>
<evidence type="ECO:0000256" key="1">
    <source>
        <dbReference type="SAM" id="MobiDB-lite"/>
    </source>
</evidence>
<evidence type="ECO:0000313" key="3">
    <source>
        <dbReference type="Proteomes" id="UP000281474"/>
    </source>
</evidence>
<dbReference type="EMBL" id="QZEI01000023">
    <property type="protein sequence ID" value="RLV60011.1"/>
    <property type="molecule type" value="Genomic_DNA"/>
</dbReference>
<dbReference type="Proteomes" id="UP000281474">
    <property type="component" value="Unassembled WGS sequence"/>
</dbReference>
<feature type="compositionally biased region" description="Polar residues" evidence="1">
    <location>
        <begin position="53"/>
        <end position="69"/>
    </location>
</feature>
<name>A0A3L8PXF4_9GAMM</name>
<keyword evidence="3" id="KW-1185">Reference proteome</keyword>
<organism evidence="2 3">
    <name type="scientific">Parashewanella curva</name>
    <dbReference type="NCBI Taxonomy" id="2338552"/>
    <lineage>
        <taxon>Bacteria</taxon>
        <taxon>Pseudomonadati</taxon>
        <taxon>Pseudomonadota</taxon>
        <taxon>Gammaproteobacteria</taxon>
        <taxon>Alteromonadales</taxon>
        <taxon>Shewanellaceae</taxon>
        <taxon>Parashewanella</taxon>
    </lineage>
</organism>
<dbReference type="AlphaFoldDB" id="A0A3L8PXF4"/>
<protein>
    <submittedName>
        <fullName evidence="2">Uncharacterized protein</fullName>
    </submittedName>
</protein>
<sequence length="141" mass="15623">MAVDEISKAIPESSTQHSSREAYVAETSLITAGDENTKSLPEDPAQGPHQETEPTVSPQETPLFVSQPSFHPEPIGRDTLTRFLSPKTSKKTSSARGETLFYPPRSRKLTTKGNKEKTIQQQTAQHPLLEKNQDSVDESMF</sequence>
<gene>
    <name evidence="2" type="ORF">D5018_09410</name>
</gene>
<proteinExistence type="predicted"/>
<accession>A0A3L8PXF4</accession>
<evidence type="ECO:0000313" key="2">
    <source>
        <dbReference type="EMBL" id="RLV60011.1"/>
    </source>
</evidence>
<feature type="region of interest" description="Disordered" evidence="1">
    <location>
        <begin position="1"/>
        <end position="141"/>
    </location>
</feature>
<comment type="caution">
    <text evidence="2">The sequence shown here is derived from an EMBL/GenBank/DDBJ whole genome shotgun (WGS) entry which is preliminary data.</text>
</comment>